<keyword evidence="7" id="KW-0677">Repeat</keyword>
<keyword evidence="5" id="KW-0812">Transmembrane</keyword>
<dbReference type="Proteomes" id="UP000327013">
    <property type="component" value="Chromosome 7"/>
</dbReference>
<dbReference type="Pfam" id="PF00560">
    <property type="entry name" value="LRR_1"/>
    <property type="match status" value="5"/>
</dbReference>
<evidence type="ECO:0000256" key="11">
    <source>
        <dbReference type="ARBA" id="ARBA00023180"/>
    </source>
</evidence>
<evidence type="ECO:0000259" key="13">
    <source>
        <dbReference type="Pfam" id="PF08263"/>
    </source>
</evidence>
<dbReference type="EMBL" id="CM017327">
    <property type="protein sequence ID" value="KAE8099116.1"/>
    <property type="molecule type" value="Genomic_DNA"/>
</dbReference>
<evidence type="ECO:0000256" key="8">
    <source>
        <dbReference type="ARBA" id="ARBA00022989"/>
    </source>
</evidence>
<gene>
    <name evidence="15" type="ORF">FH972_017121</name>
</gene>
<feature type="signal peptide" evidence="12">
    <location>
        <begin position="1"/>
        <end position="18"/>
    </location>
</feature>
<feature type="domain" description="Leucine-rich repeat-containing N-terminal plant-type" evidence="13">
    <location>
        <begin position="21"/>
        <end position="63"/>
    </location>
</feature>
<feature type="domain" description="Disease resistance R13L4/SHOC-2-like LRR" evidence="14">
    <location>
        <begin position="81"/>
        <end position="325"/>
    </location>
</feature>
<reference evidence="15 16" key="1">
    <citation type="submission" date="2019-06" db="EMBL/GenBank/DDBJ databases">
        <title>A chromosomal-level reference genome of Carpinus fangiana (Coryloideae, Betulaceae).</title>
        <authorList>
            <person name="Yang X."/>
            <person name="Wang Z."/>
            <person name="Zhang L."/>
            <person name="Hao G."/>
            <person name="Liu J."/>
            <person name="Yang Y."/>
        </authorList>
    </citation>
    <scope>NUCLEOTIDE SEQUENCE [LARGE SCALE GENOMIC DNA]</scope>
    <source>
        <strain evidence="15">Cfa_2016G</strain>
        <tissue evidence="15">Leaf</tissue>
    </source>
</reference>
<dbReference type="Pfam" id="PF23598">
    <property type="entry name" value="LRR_14"/>
    <property type="match status" value="1"/>
</dbReference>
<keyword evidence="6 12" id="KW-0732">Signal</keyword>
<dbReference type="FunFam" id="3.80.10.10:FF:000095">
    <property type="entry name" value="LRR receptor-like serine/threonine-protein kinase GSO1"/>
    <property type="match status" value="1"/>
</dbReference>
<evidence type="ECO:0000256" key="9">
    <source>
        <dbReference type="ARBA" id="ARBA00023136"/>
    </source>
</evidence>
<dbReference type="InterPro" id="IPR013210">
    <property type="entry name" value="LRR_N_plant-typ"/>
</dbReference>
<dbReference type="GO" id="GO:0005886">
    <property type="term" value="C:plasma membrane"/>
    <property type="evidence" value="ECO:0007669"/>
    <property type="project" value="UniProtKB-SubCell"/>
</dbReference>
<evidence type="ECO:0000313" key="15">
    <source>
        <dbReference type="EMBL" id="KAE8099116.1"/>
    </source>
</evidence>
<evidence type="ECO:0000256" key="1">
    <source>
        <dbReference type="ARBA" id="ARBA00004251"/>
    </source>
</evidence>
<comment type="subcellular location">
    <subcellularLocation>
        <location evidence="1">Cell membrane</location>
        <topology evidence="1">Single-pass type I membrane protein</topology>
    </subcellularLocation>
</comment>
<keyword evidence="3" id="KW-1003">Cell membrane</keyword>
<evidence type="ECO:0000256" key="5">
    <source>
        <dbReference type="ARBA" id="ARBA00022692"/>
    </source>
</evidence>
<dbReference type="InterPro" id="IPR003591">
    <property type="entry name" value="Leu-rich_rpt_typical-subtyp"/>
</dbReference>
<comment type="similarity">
    <text evidence="2">Belongs to the RLP family.</text>
</comment>
<accession>A0A5N6RLB6</accession>
<evidence type="ECO:0000256" key="10">
    <source>
        <dbReference type="ARBA" id="ARBA00023170"/>
    </source>
</evidence>
<keyword evidence="8" id="KW-1133">Transmembrane helix</keyword>
<evidence type="ECO:0000256" key="2">
    <source>
        <dbReference type="ARBA" id="ARBA00009592"/>
    </source>
</evidence>
<keyword evidence="9" id="KW-0472">Membrane</keyword>
<dbReference type="PRINTS" id="PR00019">
    <property type="entry name" value="LEURICHRPT"/>
</dbReference>
<evidence type="ECO:0000256" key="7">
    <source>
        <dbReference type="ARBA" id="ARBA00022737"/>
    </source>
</evidence>
<evidence type="ECO:0000256" key="3">
    <source>
        <dbReference type="ARBA" id="ARBA00022475"/>
    </source>
</evidence>
<proteinExistence type="inferred from homology"/>
<dbReference type="SUPFAM" id="SSF52058">
    <property type="entry name" value="L domain-like"/>
    <property type="match status" value="1"/>
</dbReference>
<dbReference type="InterPro" id="IPR055414">
    <property type="entry name" value="LRR_R13L4/SHOC2-like"/>
</dbReference>
<feature type="chain" id="PRO_5024422401" evidence="12">
    <location>
        <begin position="19"/>
        <end position="763"/>
    </location>
</feature>
<dbReference type="SUPFAM" id="SSF52047">
    <property type="entry name" value="RNI-like"/>
    <property type="match status" value="1"/>
</dbReference>
<evidence type="ECO:0000256" key="6">
    <source>
        <dbReference type="ARBA" id="ARBA00022729"/>
    </source>
</evidence>
<dbReference type="InterPro" id="IPR032675">
    <property type="entry name" value="LRR_dom_sf"/>
</dbReference>
<dbReference type="PANTHER" id="PTHR48061:SF2">
    <property type="entry name" value="RECEPTOR LIKE PROTEIN 30-LIKE"/>
    <property type="match status" value="1"/>
</dbReference>
<organism evidence="15 16">
    <name type="scientific">Carpinus fangiana</name>
    <dbReference type="NCBI Taxonomy" id="176857"/>
    <lineage>
        <taxon>Eukaryota</taxon>
        <taxon>Viridiplantae</taxon>
        <taxon>Streptophyta</taxon>
        <taxon>Embryophyta</taxon>
        <taxon>Tracheophyta</taxon>
        <taxon>Spermatophyta</taxon>
        <taxon>Magnoliopsida</taxon>
        <taxon>eudicotyledons</taxon>
        <taxon>Gunneridae</taxon>
        <taxon>Pentapetalae</taxon>
        <taxon>rosids</taxon>
        <taxon>fabids</taxon>
        <taxon>Fagales</taxon>
        <taxon>Betulaceae</taxon>
        <taxon>Carpinus</taxon>
    </lineage>
</organism>
<keyword evidence="11" id="KW-0325">Glycoprotein</keyword>
<dbReference type="PANTHER" id="PTHR48061">
    <property type="entry name" value="LEUCINE-RICH REPEAT RECEPTOR PROTEIN KINASE EMS1-LIKE-RELATED"/>
    <property type="match status" value="1"/>
</dbReference>
<dbReference type="SMART" id="SM00369">
    <property type="entry name" value="LRR_TYP"/>
    <property type="match status" value="7"/>
</dbReference>
<dbReference type="InterPro" id="IPR046956">
    <property type="entry name" value="RLP23-like"/>
</dbReference>
<sequence>MSMICSLSISFCISAVSGQCLNDQRALLLQLKNSLVFDNASSTKLVHWNQSVDCCSWEGVSCNEGLVIGLDLNNEAILGGLDNSSSLFGLRYLQHLNLAYNYYLEQIPSQFDKLTNLSYLNLSHAGFWGQIPVAISHLTRLVTLDLSHNYLGSSYGSLKLESPNLNMLVQNLSELTELYLGSVNISTQGHEWGPALSSLLPKLRVLSLTNCYLSGPHDSLLLMVHNFSELIELYVDGVNMSMQGYEWGPALSSSLPKLKVLSMSNCYISGPFDSSLTNLQSLSIIRLDSNNFSSPVSEFFANFKNLMSLDFSFSSLNGKFPEKIFQISTLQTLYLSSNELLHGSLPEFPLNGSLQILFLEGTNFSGILPHSIGNLKMLSEIHIPGCNFNGSIPKSMASLTKLVYLDMSNNNFDGSIPSFSMSKNLTTIDLSNNVLTGQITFTRWEELLNLEVLDLSNNSLEGNIPISLFSLPSLSLLALSNNRFSGQLTEFSIVSSDRLRCVDLNNNNLEGPIPMSIFELRGLDTLLLSWNNFSGSLQLNVIPTMRELIFLDLSHNSLDSSKLKTFPHFLRNESALSNLDLSDNQLDGEIPNWIWELPYLNFLNLSYNYLETLDFHLLNMSFASSIDLRSNQLQGQLSVFPKAAQYLDFSMNNFSSVIPVSIGFPSFLLLSRNKLYGRPNASWPMLQIVDIASNNFTGMLPIKHLSNWKAIADDRSDARSQLNHLHFEGDLWDGHVMVEVKQDNSCCHTCHGYKVSSSVDFYF</sequence>
<dbReference type="PROSITE" id="PS51450">
    <property type="entry name" value="LRR"/>
    <property type="match status" value="1"/>
</dbReference>
<name>A0A5N6RLB6_9ROSI</name>
<dbReference type="AlphaFoldDB" id="A0A5N6RLB6"/>
<evidence type="ECO:0000256" key="4">
    <source>
        <dbReference type="ARBA" id="ARBA00022614"/>
    </source>
</evidence>
<keyword evidence="4" id="KW-0433">Leucine-rich repeat</keyword>
<protein>
    <submittedName>
        <fullName evidence="15">Uncharacterized protein</fullName>
    </submittedName>
</protein>
<dbReference type="Pfam" id="PF08263">
    <property type="entry name" value="LRRNT_2"/>
    <property type="match status" value="1"/>
</dbReference>
<dbReference type="InterPro" id="IPR001611">
    <property type="entry name" value="Leu-rich_rpt"/>
</dbReference>
<dbReference type="OrthoDB" id="1394818at2759"/>
<evidence type="ECO:0000313" key="16">
    <source>
        <dbReference type="Proteomes" id="UP000327013"/>
    </source>
</evidence>
<keyword evidence="16" id="KW-1185">Reference proteome</keyword>
<evidence type="ECO:0000259" key="14">
    <source>
        <dbReference type="Pfam" id="PF23598"/>
    </source>
</evidence>
<keyword evidence="10" id="KW-0675">Receptor</keyword>
<dbReference type="Gene3D" id="3.80.10.10">
    <property type="entry name" value="Ribonuclease Inhibitor"/>
    <property type="match status" value="6"/>
</dbReference>
<evidence type="ECO:0000256" key="12">
    <source>
        <dbReference type="SAM" id="SignalP"/>
    </source>
</evidence>